<dbReference type="GO" id="GO:0019277">
    <property type="term" value="P:UDP-N-acetylgalactosamine biosynthetic process"/>
    <property type="evidence" value="ECO:0007669"/>
    <property type="project" value="InterPro"/>
</dbReference>
<keyword evidence="3 13" id="KW-0963">Cytoplasm</keyword>
<dbReference type="InterPro" id="IPR050068">
    <property type="entry name" value="MurA_subfamily"/>
</dbReference>
<keyword evidence="5 13" id="KW-0808">Transferase</keyword>
<keyword evidence="8 13" id="KW-0131">Cell cycle</keyword>
<comment type="similarity">
    <text evidence="11 13">Belongs to the EPSP synthase family. MurA subfamily.</text>
</comment>
<evidence type="ECO:0000256" key="3">
    <source>
        <dbReference type="ARBA" id="ARBA00022490"/>
    </source>
</evidence>
<evidence type="ECO:0000256" key="8">
    <source>
        <dbReference type="ARBA" id="ARBA00023306"/>
    </source>
</evidence>
<dbReference type="KEGG" id="acry:AC20117_21645"/>
<evidence type="ECO:0000259" key="14">
    <source>
        <dbReference type="Pfam" id="PF00275"/>
    </source>
</evidence>
<dbReference type="STRING" id="37928.SAMN04489742_3543"/>
<reference evidence="15 16" key="1">
    <citation type="submission" date="2016-10" db="EMBL/GenBank/DDBJ databases">
        <authorList>
            <person name="de Groot N.N."/>
        </authorList>
    </citation>
    <scope>NUCLEOTIDE SEQUENCE [LARGE SCALE GENOMIC DNA]</scope>
    <source>
        <strain evidence="15 16">DSM 20117</strain>
    </source>
</reference>
<evidence type="ECO:0000256" key="11">
    <source>
        <dbReference type="ARBA" id="ARBA00038367"/>
    </source>
</evidence>
<dbReference type="NCBIfam" id="NF006873">
    <property type="entry name" value="PRK09369.1"/>
    <property type="match status" value="1"/>
</dbReference>
<feature type="binding site" evidence="13">
    <location>
        <position position="308"/>
    </location>
    <ligand>
        <name>UDP-N-acetyl-alpha-D-glucosamine</name>
        <dbReference type="ChEBI" id="CHEBI:57705"/>
    </ligand>
</feature>
<feature type="binding site" evidence="13">
    <location>
        <position position="330"/>
    </location>
    <ligand>
        <name>UDP-N-acetyl-alpha-D-glucosamine</name>
        <dbReference type="ChEBI" id="CHEBI:57705"/>
    </ligand>
</feature>
<dbReference type="Pfam" id="PF00275">
    <property type="entry name" value="EPSP_synthase"/>
    <property type="match status" value="1"/>
</dbReference>
<evidence type="ECO:0000313" key="15">
    <source>
        <dbReference type="EMBL" id="SDR02298.1"/>
    </source>
</evidence>
<comment type="pathway">
    <text evidence="2 13">Cell wall biogenesis; peptidoglycan biosynthesis.</text>
</comment>
<comment type="subcellular location">
    <subcellularLocation>
        <location evidence="1 13">Cytoplasm</location>
    </subcellularLocation>
</comment>
<dbReference type="AlphaFoldDB" id="A0A1H1FNF6"/>
<dbReference type="InterPro" id="IPR001986">
    <property type="entry name" value="Enolpyruvate_Tfrase_dom"/>
</dbReference>
<comment type="caution">
    <text evidence="13">Lacks conserved residue(s) required for the propagation of feature annotation.</text>
</comment>
<feature type="domain" description="Enolpyruvate transferase" evidence="14">
    <location>
        <begin position="7"/>
        <end position="409"/>
    </location>
</feature>
<dbReference type="InterPro" id="IPR013792">
    <property type="entry name" value="RNA3'P_cycl/enolpyr_Trfase_a/b"/>
</dbReference>
<dbReference type="EC" id="2.5.1.7" evidence="13"/>
<dbReference type="NCBIfam" id="TIGR01072">
    <property type="entry name" value="murA"/>
    <property type="match status" value="1"/>
</dbReference>
<dbReference type="PANTHER" id="PTHR43783">
    <property type="entry name" value="UDP-N-ACETYLGLUCOSAMINE 1-CARBOXYVINYLTRANSFERASE"/>
    <property type="match status" value="1"/>
</dbReference>
<keyword evidence="9 13" id="KW-0961">Cell wall biogenesis/degradation</keyword>
<evidence type="ECO:0000256" key="10">
    <source>
        <dbReference type="ARBA" id="ARBA00037534"/>
    </source>
</evidence>
<dbReference type="Gene3D" id="3.65.10.10">
    <property type="entry name" value="Enolpyruvate transferase domain"/>
    <property type="match status" value="2"/>
</dbReference>
<name>A0A1H1FNF6_9MICC</name>
<dbReference type="CDD" id="cd01555">
    <property type="entry name" value="UdpNAET"/>
    <property type="match status" value="1"/>
</dbReference>
<feature type="binding site" evidence="13">
    <location>
        <begin position="23"/>
        <end position="24"/>
    </location>
    <ligand>
        <name>phosphoenolpyruvate</name>
        <dbReference type="ChEBI" id="CHEBI:58702"/>
    </ligand>
</feature>
<evidence type="ECO:0000256" key="6">
    <source>
        <dbReference type="ARBA" id="ARBA00022960"/>
    </source>
</evidence>
<gene>
    <name evidence="13" type="primary">murA</name>
    <name evidence="15" type="ORF">SAMN04489742_3543</name>
</gene>
<evidence type="ECO:0000256" key="5">
    <source>
        <dbReference type="ARBA" id="ARBA00022679"/>
    </source>
</evidence>
<dbReference type="GO" id="GO:0051301">
    <property type="term" value="P:cell division"/>
    <property type="evidence" value="ECO:0007669"/>
    <property type="project" value="UniProtKB-KW"/>
</dbReference>
<dbReference type="SUPFAM" id="SSF55205">
    <property type="entry name" value="EPT/RTPC-like"/>
    <property type="match status" value="1"/>
</dbReference>
<protein>
    <recommendedName>
        <fullName evidence="13">UDP-N-acetylglucosamine 1-carboxyvinyltransferase</fullName>
        <ecNumber evidence="13">2.5.1.7</ecNumber>
    </recommendedName>
    <alternativeName>
        <fullName evidence="13">Enoylpyruvate transferase</fullName>
    </alternativeName>
    <alternativeName>
        <fullName evidence="13">UDP-N-acetylglucosamine enolpyruvyl transferase</fullName>
        <shortName evidence="13">EPT</shortName>
    </alternativeName>
</protein>
<proteinExistence type="inferred from homology"/>
<feature type="active site" description="Proton donor" evidence="13">
    <location>
        <position position="119"/>
    </location>
</feature>
<comment type="catalytic activity">
    <reaction evidence="12 13">
        <text>phosphoenolpyruvate + UDP-N-acetyl-alpha-D-glucosamine = UDP-N-acetyl-3-O-(1-carboxyvinyl)-alpha-D-glucosamine + phosphate</text>
        <dbReference type="Rhea" id="RHEA:18681"/>
        <dbReference type="ChEBI" id="CHEBI:43474"/>
        <dbReference type="ChEBI" id="CHEBI:57705"/>
        <dbReference type="ChEBI" id="CHEBI:58702"/>
        <dbReference type="ChEBI" id="CHEBI:68483"/>
        <dbReference type="EC" id="2.5.1.7"/>
    </reaction>
</comment>
<evidence type="ECO:0000256" key="4">
    <source>
        <dbReference type="ARBA" id="ARBA00022618"/>
    </source>
</evidence>
<dbReference type="PANTHER" id="PTHR43783:SF1">
    <property type="entry name" value="UDP-N-ACETYLGLUCOSAMINE 1-CARBOXYVINYLTRANSFERASE"/>
    <property type="match status" value="1"/>
</dbReference>
<dbReference type="Proteomes" id="UP000181917">
    <property type="component" value="Unassembled WGS sequence"/>
</dbReference>
<keyword evidence="4 13" id="KW-0132">Cell division</keyword>
<dbReference type="RefSeq" id="WP_074701696.1">
    <property type="nucleotide sequence ID" value="NZ_CP018863.1"/>
</dbReference>
<dbReference type="OrthoDB" id="9803760at2"/>
<dbReference type="InterPro" id="IPR036968">
    <property type="entry name" value="Enolpyruvate_Tfrase_sf"/>
</dbReference>
<dbReference type="UniPathway" id="UPA00219"/>
<evidence type="ECO:0000256" key="2">
    <source>
        <dbReference type="ARBA" id="ARBA00004752"/>
    </source>
</evidence>
<accession>A0A1H1FNF6</accession>
<feature type="binding site" evidence="13">
    <location>
        <position position="95"/>
    </location>
    <ligand>
        <name>UDP-N-acetyl-alpha-D-glucosamine</name>
        <dbReference type="ChEBI" id="CHEBI:57705"/>
    </ligand>
</feature>
<evidence type="ECO:0000256" key="7">
    <source>
        <dbReference type="ARBA" id="ARBA00022984"/>
    </source>
</evidence>
<dbReference type="GO" id="GO:0071555">
    <property type="term" value="P:cell wall organization"/>
    <property type="evidence" value="ECO:0007669"/>
    <property type="project" value="UniProtKB-KW"/>
</dbReference>
<dbReference type="GO" id="GO:0008360">
    <property type="term" value="P:regulation of cell shape"/>
    <property type="evidence" value="ECO:0007669"/>
    <property type="project" value="UniProtKB-KW"/>
</dbReference>
<organism evidence="15 16">
    <name type="scientific">Crystallibacter crystallopoietes</name>
    <dbReference type="NCBI Taxonomy" id="37928"/>
    <lineage>
        <taxon>Bacteria</taxon>
        <taxon>Bacillati</taxon>
        <taxon>Actinomycetota</taxon>
        <taxon>Actinomycetes</taxon>
        <taxon>Micrococcales</taxon>
        <taxon>Micrococcaceae</taxon>
        <taxon>Crystallibacter</taxon>
    </lineage>
</organism>
<evidence type="ECO:0000256" key="9">
    <source>
        <dbReference type="ARBA" id="ARBA00023316"/>
    </source>
</evidence>
<dbReference type="GO" id="GO:0009252">
    <property type="term" value="P:peptidoglycan biosynthetic process"/>
    <property type="evidence" value="ECO:0007669"/>
    <property type="project" value="UniProtKB-UniRule"/>
</dbReference>
<dbReference type="InterPro" id="IPR005750">
    <property type="entry name" value="UDP_GlcNAc_COvinyl_MurA"/>
</dbReference>
<dbReference type="EMBL" id="FNKH01000002">
    <property type="protein sequence ID" value="SDR02298.1"/>
    <property type="molecule type" value="Genomic_DNA"/>
</dbReference>
<keyword evidence="16" id="KW-1185">Reference proteome</keyword>
<dbReference type="HAMAP" id="MF_00111">
    <property type="entry name" value="MurA"/>
    <property type="match status" value="1"/>
</dbReference>
<comment type="function">
    <text evidence="10 13">Cell wall formation. Adds enolpyruvyl to UDP-N-acetylglucosamine.</text>
</comment>
<evidence type="ECO:0000256" key="12">
    <source>
        <dbReference type="ARBA" id="ARBA00047527"/>
    </source>
</evidence>
<keyword evidence="7 13" id="KW-0573">Peptidoglycan synthesis</keyword>
<dbReference type="GO" id="GO:0005737">
    <property type="term" value="C:cytoplasm"/>
    <property type="evidence" value="ECO:0007669"/>
    <property type="project" value="UniProtKB-SubCell"/>
</dbReference>
<evidence type="ECO:0000256" key="13">
    <source>
        <dbReference type="HAMAP-Rule" id="MF_00111"/>
    </source>
</evidence>
<sequence length="433" mass="45409">MEDVIVVNGPSTLSGRVEVAGAKNSVLKLMAAVLLAEGKSTITNVPNIQDVWIMAELLRRLGCTVDYDVDASCVHIDVPAEPAHQADYDLVRAMRASISVLGPLVARCHQAEVALPGGDAIGSRGLDMHRSGLELMGAEIVIDHGYLVARAPDGLHGAHHRLPFPSVGATENLMMAATLAHGMTTIDNAAREPEICDIAELLVAMGAQIEGIGSPTLVITGVERLRPVTHRTVPDRIVAGTWAFAAAMSGGSVDVCNAVPEHLSVVLDKLAQAGCTITTRADGFIVEGNGRPAPINVSTLPYPGFPTDLQPFVVALNAVADGNGMVTENVFEARWGFTSELARLGAVVRLDGHHALIRGVPQLSGAPVVANDIRAGAALVIAGLVADGVTEVRGVDHIDRGYERFDEKLRTLGAAVARQGSEPEPGALDGRLR</sequence>
<keyword evidence="6 13" id="KW-0133">Cell shape</keyword>
<evidence type="ECO:0000313" key="16">
    <source>
        <dbReference type="Proteomes" id="UP000181917"/>
    </source>
</evidence>
<dbReference type="GO" id="GO:0008760">
    <property type="term" value="F:UDP-N-acetylglucosamine 1-carboxyvinyltransferase activity"/>
    <property type="evidence" value="ECO:0007669"/>
    <property type="project" value="UniProtKB-UniRule"/>
</dbReference>
<evidence type="ECO:0000256" key="1">
    <source>
        <dbReference type="ARBA" id="ARBA00004496"/>
    </source>
</evidence>